<dbReference type="Gene3D" id="1.20.1560.10">
    <property type="entry name" value="ABC transporter type 1, transmembrane domain"/>
    <property type="match status" value="1"/>
</dbReference>
<evidence type="ECO:0000256" key="2">
    <source>
        <dbReference type="ARBA" id="ARBA00022692"/>
    </source>
</evidence>
<dbReference type="InterPro" id="IPR017871">
    <property type="entry name" value="ABC_transporter-like_CS"/>
</dbReference>
<evidence type="ECO:0000256" key="1">
    <source>
        <dbReference type="ARBA" id="ARBA00004651"/>
    </source>
</evidence>
<dbReference type="RefSeq" id="WP_147931618.1">
    <property type="nucleotide sequence ID" value="NZ_VOXD01000024.1"/>
</dbReference>
<dbReference type="PANTHER" id="PTHR43394:SF1">
    <property type="entry name" value="ATP-BINDING CASSETTE SUB-FAMILY B MEMBER 10, MITOCHONDRIAL"/>
    <property type="match status" value="1"/>
</dbReference>
<feature type="transmembrane region" description="Helical" evidence="8">
    <location>
        <begin position="191"/>
        <end position="209"/>
    </location>
</feature>
<dbReference type="Proteomes" id="UP000321907">
    <property type="component" value="Unassembled WGS sequence"/>
</dbReference>
<reference evidence="11 12" key="1">
    <citation type="submission" date="2019-08" db="EMBL/GenBank/DDBJ databases">
        <title>Lewinella sp. strain SSH13 Genome sequencing and assembly.</title>
        <authorList>
            <person name="Kim I."/>
        </authorList>
    </citation>
    <scope>NUCLEOTIDE SEQUENCE [LARGE SCALE GENOMIC DNA]</scope>
    <source>
        <strain evidence="11 12">SSH13</strain>
    </source>
</reference>
<organism evidence="11 12">
    <name type="scientific">Neolewinella aurantiaca</name>
    <dbReference type="NCBI Taxonomy" id="2602767"/>
    <lineage>
        <taxon>Bacteria</taxon>
        <taxon>Pseudomonadati</taxon>
        <taxon>Bacteroidota</taxon>
        <taxon>Saprospiria</taxon>
        <taxon>Saprospirales</taxon>
        <taxon>Lewinellaceae</taxon>
        <taxon>Neolewinella</taxon>
    </lineage>
</organism>
<dbReference type="GO" id="GO:0005886">
    <property type="term" value="C:plasma membrane"/>
    <property type="evidence" value="ECO:0007669"/>
    <property type="project" value="UniProtKB-SubCell"/>
</dbReference>
<dbReference type="InterPro" id="IPR003439">
    <property type="entry name" value="ABC_transporter-like_ATP-bd"/>
</dbReference>
<dbReference type="GO" id="GO:0016887">
    <property type="term" value="F:ATP hydrolysis activity"/>
    <property type="evidence" value="ECO:0007669"/>
    <property type="project" value="InterPro"/>
</dbReference>
<gene>
    <name evidence="11" type="ORF">FUA23_15225</name>
</gene>
<dbReference type="SUPFAM" id="SSF90123">
    <property type="entry name" value="ABC transporter transmembrane region"/>
    <property type="match status" value="1"/>
</dbReference>
<keyword evidence="12" id="KW-1185">Reference proteome</keyword>
<comment type="subcellular location">
    <subcellularLocation>
        <location evidence="1">Cell membrane</location>
        <topology evidence="1">Multi-pass membrane protein</topology>
    </subcellularLocation>
</comment>
<dbReference type="PROSITE" id="PS50929">
    <property type="entry name" value="ABC_TM1F"/>
    <property type="match status" value="1"/>
</dbReference>
<accession>A0A5C7FTY8</accession>
<evidence type="ECO:0000256" key="8">
    <source>
        <dbReference type="SAM" id="Phobius"/>
    </source>
</evidence>
<dbReference type="Pfam" id="PF00664">
    <property type="entry name" value="ABC_membrane"/>
    <property type="match status" value="1"/>
</dbReference>
<dbReference type="InterPro" id="IPR011527">
    <property type="entry name" value="ABC1_TM_dom"/>
</dbReference>
<protein>
    <submittedName>
        <fullName evidence="11">ABC transporter ATP-binding protein</fullName>
    </submittedName>
</protein>
<dbReference type="AlphaFoldDB" id="A0A5C7FTY8"/>
<keyword evidence="4 11" id="KW-0067">ATP-binding</keyword>
<evidence type="ECO:0000313" key="11">
    <source>
        <dbReference type="EMBL" id="TXF88330.1"/>
    </source>
</evidence>
<evidence type="ECO:0000256" key="3">
    <source>
        <dbReference type="ARBA" id="ARBA00022741"/>
    </source>
</evidence>
<feature type="domain" description="ABC transporter" evidence="9">
    <location>
        <begin position="387"/>
        <end position="622"/>
    </location>
</feature>
<dbReference type="GO" id="GO:0005524">
    <property type="term" value="F:ATP binding"/>
    <property type="evidence" value="ECO:0007669"/>
    <property type="project" value="UniProtKB-KW"/>
</dbReference>
<feature type="transmembrane region" description="Helical" evidence="8">
    <location>
        <begin position="12"/>
        <end position="39"/>
    </location>
</feature>
<evidence type="ECO:0000259" key="9">
    <source>
        <dbReference type="PROSITE" id="PS50893"/>
    </source>
</evidence>
<feature type="compositionally biased region" description="Polar residues" evidence="7">
    <location>
        <begin position="363"/>
        <end position="377"/>
    </location>
</feature>
<evidence type="ECO:0000259" key="10">
    <source>
        <dbReference type="PROSITE" id="PS50929"/>
    </source>
</evidence>
<dbReference type="GO" id="GO:0015421">
    <property type="term" value="F:ABC-type oligopeptide transporter activity"/>
    <property type="evidence" value="ECO:0007669"/>
    <property type="project" value="TreeGrafter"/>
</dbReference>
<feature type="domain" description="ABC transmembrane type-1" evidence="10">
    <location>
        <begin position="19"/>
        <end position="333"/>
    </location>
</feature>
<comment type="caution">
    <text evidence="11">The sequence shown here is derived from an EMBL/GenBank/DDBJ whole genome shotgun (WGS) entry which is preliminary data.</text>
</comment>
<proteinExistence type="predicted"/>
<evidence type="ECO:0000256" key="6">
    <source>
        <dbReference type="ARBA" id="ARBA00023136"/>
    </source>
</evidence>
<dbReference type="PROSITE" id="PS50893">
    <property type="entry name" value="ABC_TRANSPORTER_2"/>
    <property type="match status" value="1"/>
</dbReference>
<dbReference type="PANTHER" id="PTHR43394">
    <property type="entry name" value="ATP-DEPENDENT PERMEASE MDL1, MITOCHONDRIAL"/>
    <property type="match status" value="1"/>
</dbReference>
<dbReference type="CDD" id="cd18552">
    <property type="entry name" value="ABC_6TM_MsbA_like"/>
    <property type="match status" value="1"/>
</dbReference>
<feature type="region of interest" description="Disordered" evidence="7">
    <location>
        <begin position="357"/>
        <end position="377"/>
    </location>
</feature>
<dbReference type="InterPro" id="IPR036640">
    <property type="entry name" value="ABC1_TM_sf"/>
</dbReference>
<dbReference type="Gene3D" id="3.40.50.300">
    <property type="entry name" value="P-loop containing nucleotide triphosphate hydrolases"/>
    <property type="match status" value="1"/>
</dbReference>
<evidence type="ECO:0000256" key="7">
    <source>
        <dbReference type="SAM" id="MobiDB-lite"/>
    </source>
</evidence>
<keyword evidence="6 8" id="KW-0472">Membrane</keyword>
<dbReference type="InterPro" id="IPR027417">
    <property type="entry name" value="P-loop_NTPase"/>
</dbReference>
<dbReference type="OrthoDB" id="9780296at2"/>
<dbReference type="CDD" id="cd03251">
    <property type="entry name" value="ABCC_MsbA"/>
    <property type="match status" value="1"/>
</dbReference>
<dbReference type="InterPro" id="IPR003593">
    <property type="entry name" value="AAA+_ATPase"/>
</dbReference>
<dbReference type="EMBL" id="VOXD01000024">
    <property type="protein sequence ID" value="TXF88330.1"/>
    <property type="molecule type" value="Genomic_DNA"/>
</dbReference>
<dbReference type="InterPro" id="IPR039421">
    <property type="entry name" value="Type_1_exporter"/>
</dbReference>
<keyword evidence="5 8" id="KW-1133">Transmembrane helix</keyword>
<evidence type="ECO:0000313" key="12">
    <source>
        <dbReference type="Proteomes" id="UP000321907"/>
    </source>
</evidence>
<dbReference type="SUPFAM" id="SSF52540">
    <property type="entry name" value="P-loop containing nucleoside triphosphate hydrolases"/>
    <property type="match status" value="1"/>
</dbReference>
<name>A0A5C7FTY8_9BACT</name>
<keyword evidence="3" id="KW-0547">Nucleotide-binding</keyword>
<keyword evidence="2 8" id="KW-0812">Transmembrane</keyword>
<dbReference type="PROSITE" id="PS00211">
    <property type="entry name" value="ABC_TRANSPORTER_1"/>
    <property type="match status" value="1"/>
</dbReference>
<sequence length="625" mass="69917">MTSFRRLLGYMANYRGLVALAIVSNILTAVFTLVAVPLFQPFLNLLFEQVDLVNTAPERISSMADFEHQMNYMLSQWIIDLGKETALAYVCGFILLSFLLKNLFRYLALFFMSPVRSGVIRDLRNELYAHLLHLPLGYFSEERKGNLLSRITSDVQEVEASILNVLEAIFREPFIIVGALTYMIVLSPGLTVFVFGLMVFTGVVIGGVGKRLKRSSTVVQENLADIVSRTEESLGGLRIIKSFGAEKFQGERFAELNDTYRRSLIRLLWRRDLSSPLTEFLGIATVALLLWYGSRQVFGGEMSGGAFLSFIFAFYMVIDPAKNLSKAWYNIQKGLGALGRVEEVLDIENPLQPTLKHFEEPTAQRNKTPTNQPANTARTQDAMQVGLRIEDVSFRYTPDAPDVLRNITIDLPKGKVVALVGNSGGGKSTIADLLPRFYDPTLGRITLDGKDLREYSLENVRRHFGIVSQEAILFNDTIYNNIVFGLKNITEVQVHEAARIANAHDFIIETPNGYQTNIGDRGSKLSGGQRQRITIARAILRNPDVLILDEATSALDSESERLVQDALQKLMNGRTALVIAHRLSTIQKADEIVVLDHGRILERGTHAELLAQDGAYRKLVELQEV</sequence>
<dbReference type="SMART" id="SM00382">
    <property type="entry name" value="AAA"/>
    <property type="match status" value="1"/>
</dbReference>
<evidence type="ECO:0000256" key="5">
    <source>
        <dbReference type="ARBA" id="ARBA00022989"/>
    </source>
</evidence>
<dbReference type="Pfam" id="PF00005">
    <property type="entry name" value="ABC_tran"/>
    <property type="match status" value="1"/>
</dbReference>
<dbReference type="FunFam" id="3.40.50.300:FF:000218">
    <property type="entry name" value="Multidrug ABC transporter ATP-binding protein"/>
    <property type="match status" value="1"/>
</dbReference>
<feature type="transmembrane region" description="Helical" evidence="8">
    <location>
        <begin position="86"/>
        <end position="104"/>
    </location>
</feature>
<evidence type="ECO:0000256" key="4">
    <source>
        <dbReference type="ARBA" id="ARBA00022840"/>
    </source>
</evidence>